<name>A0A0A8Z943_ARUDO</name>
<proteinExistence type="predicted"/>
<evidence type="ECO:0000313" key="1">
    <source>
        <dbReference type="EMBL" id="JAD34178.1"/>
    </source>
</evidence>
<protein>
    <submittedName>
        <fullName evidence="1">Uncharacterized protein</fullName>
    </submittedName>
</protein>
<sequence>MVLLSFLSDSLIIGGGYKRLRKLQFDILPSD</sequence>
<accession>A0A0A8Z943</accession>
<reference evidence="1" key="1">
    <citation type="submission" date="2014-09" db="EMBL/GenBank/DDBJ databases">
        <authorList>
            <person name="Magalhaes I.L.F."/>
            <person name="Oliveira U."/>
            <person name="Santos F.R."/>
            <person name="Vidigal T.H.D.A."/>
            <person name="Brescovit A.D."/>
            <person name="Santos A.J."/>
        </authorList>
    </citation>
    <scope>NUCLEOTIDE SEQUENCE</scope>
    <source>
        <tissue evidence="1">Shoot tissue taken approximately 20 cm above the soil surface</tissue>
    </source>
</reference>
<organism evidence="1">
    <name type="scientific">Arundo donax</name>
    <name type="common">Giant reed</name>
    <name type="synonym">Donax arundinaceus</name>
    <dbReference type="NCBI Taxonomy" id="35708"/>
    <lineage>
        <taxon>Eukaryota</taxon>
        <taxon>Viridiplantae</taxon>
        <taxon>Streptophyta</taxon>
        <taxon>Embryophyta</taxon>
        <taxon>Tracheophyta</taxon>
        <taxon>Spermatophyta</taxon>
        <taxon>Magnoliopsida</taxon>
        <taxon>Liliopsida</taxon>
        <taxon>Poales</taxon>
        <taxon>Poaceae</taxon>
        <taxon>PACMAD clade</taxon>
        <taxon>Arundinoideae</taxon>
        <taxon>Arundineae</taxon>
        <taxon>Arundo</taxon>
    </lineage>
</organism>
<dbReference type="AlphaFoldDB" id="A0A0A8Z943"/>
<dbReference type="EMBL" id="GBRH01263717">
    <property type="protein sequence ID" value="JAD34178.1"/>
    <property type="molecule type" value="Transcribed_RNA"/>
</dbReference>
<reference evidence="1" key="2">
    <citation type="journal article" date="2015" name="Data Brief">
        <title>Shoot transcriptome of the giant reed, Arundo donax.</title>
        <authorList>
            <person name="Barrero R.A."/>
            <person name="Guerrero F.D."/>
            <person name="Moolhuijzen P."/>
            <person name="Goolsby J.A."/>
            <person name="Tidwell J."/>
            <person name="Bellgard S.E."/>
            <person name="Bellgard M.I."/>
        </authorList>
    </citation>
    <scope>NUCLEOTIDE SEQUENCE</scope>
    <source>
        <tissue evidence="1">Shoot tissue taken approximately 20 cm above the soil surface</tissue>
    </source>
</reference>